<dbReference type="Proteomes" id="UP000001976">
    <property type="component" value="Chromosome"/>
</dbReference>
<reference evidence="5" key="2">
    <citation type="journal article" date="2001" name="Science">
        <title>The composite genome of the legume symbiont Sinorhizobium meliloti.</title>
        <authorList>
            <person name="Galibert F."/>
            <person name="Finan T.M."/>
            <person name="Long S.R."/>
            <person name="Puehler A."/>
            <person name="Abola P."/>
            <person name="Ampe F."/>
            <person name="Barloy-Hubler F."/>
            <person name="Barnett M.J."/>
            <person name="Becker A."/>
            <person name="Boistard P."/>
            <person name="Bothe G."/>
            <person name="Boutry M."/>
            <person name="Bowser L."/>
            <person name="Buhrmester J."/>
            <person name="Cadieu E."/>
            <person name="Capela D."/>
            <person name="Chain P."/>
            <person name="Cowie A."/>
            <person name="Davis R.W."/>
            <person name="Dreano S."/>
            <person name="Federspiel N.A."/>
            <person name="Fisher R.F."/>
            <person name="Gloux S."/>
            <person name="Godrie T."/>
            <person name="Goffeau A."/>
            <person name="Golding B."/>
            <person name="Gouzy J."/>
            <person name="Gurjal M."/>
            <person name="Hernandez-Lucas I."/>
            <person name="Hong A."/>
            <person name="Huizar L."/>
            <person name="Hyman R.W."/>
            <person name="Jones T."/>
            <person name="Kahn D."/>
            <person name="Kahn M.L."/>
            <person name="Kalman S."/>
            <person name="Keating D.H."/>
            <person name="Kiss E."/>
            <person name="Komp C."/>
            <person name="Lelaure V."/>
            <person name="Masuy D."/>
            <person name="Palm C."/>
            <person name="Peck M.C."/>
            <person name="Pohl T.M."/>
            <person name="Portetelle D."/>
            <person name="Purnelle B."/>
            <person name="Ramsperger U."/>
            <person name="Surzycki R."/>
            <person name="Thebault P."/>
            <person name="Vandenbol M."/>
            <person name="Vorhoelter F.J."/>
            <person name="Weidner S."/>
            <person name="Wells D.H."/>
            <person name="Wong K."/>
            <person name="Yeh K.-C."/>
            <person name="Batut J."/>
        </authorList>
    </citation>
    <scope>NUCLEOTIDE SEQUENCE [LARGE SCALE GENOMIC DNA]</scope>
    <source>
        <strain evidence="5">1021</strain>
    </source>
</reference>
<dbReference type="AlphaFoldDB" id="Q92PR4"/>
<feature type="signal peptide" evidence="2">
    <location>
        <begin position="1"/>
        <end position="44"/>
    </location>
</feature>
<proteinExistence type="predicted"/>
<dbReference type="InterPro" id="IPR003760">
    <property type="entry name" value="PnrA-like"/>
</dbReference>
<feature type="domain" description="ABC transporter substrate-binding protein PnrA-like" evidence="3">
    <location>
        <begin position="48"/>
        <end position="330"/>
    </location>
</feature>
<dbReference type="CDD" id="cd19963">
    <property type="entry name" value="PBP1_BMP-like"/>
    <property type="match status" value="1"/>
</dbReference>
<evidence type="ECO:0000313" key="5">
    <source>
        <dbReference type="Proteomes" id="UP000001976"/>
    </source>
</evidence>
<sequence>MCRTGEEQQPDGHFSNRQRSKMKKLLVALATTVAVLGIAPAASAQEKAKICFIYVGSKTDGGWTQAHDIGRQELEKELADKIETQFLENVPEGPDAERAIERLARSGCGLIFTTSFGFMDATIKIAGKFPDVKFEHATGYKTAPNVATYNSRFYEGRYIQGQIAAKMSEKGVAGYIASFPIPEVVMGINAFVIGARAVNPDFKIKVVWANTWFDPGKEADAAKALIDQGVDIITQHTDTTAPMQVAAERGIKAFGQASDMIAAGPQTQLTAIVDTWGAYYVKRTKAFLDGTWSTTSSWDGLKDGILTMARYTNMPDDVKAMAEATEAKIKSGELKPFTGPLNKQDGSPWLKEGETADDATLLGMNFYVEGVDDKLPQ</sequence>
<name>Q92PR4_RHIME</name>
<dbReference type="EMBL" id="AL591688">
    <property type="protein sequence ID" value="CAC46246.2"/>
    <property type="molecule type" value="Genomic_DNA"/>
</dbReference>
<dbReference type="Gene3D" id="3.40.50.2300">
    <property type="match status" value="2"/>
</dbReference>
<protein>
    <submittedName>
        <fullName evidence="4">Hypothetical signal peptide protein</fullName>
    </submittedName>
</protein>
<feature type="chain" id="PRO_5004319481" evidence="2">
    <location>
        <begin position="45"/>
        <end position="377"/>
    </location>
</feature>
<gene>
    <name evidence="4" type="ORF">SMc00242</name>
</gene>
<evidence type="ECO:0000256" key="1">
    <source>
        <dbReference type="ARBA" id="ARBA00022729"/>
    </source>
</evidence>
<dbReference type="HOGENOM" id="CLU_038813_2_0_5"/>
<dbReference type="InterPro" id="IPR052910">
    <property type="entry name" value="ABC-Purine-Binding"/>
</dbReference>
<dbReference type="KEGG" id="sme:SMc00242"/>
<dbReference type="Pfam" id="PF02608">
    <property type="entry name" value="Bmp"/>
    <property type="match status" value="1"/>
</dbReference>
<dbReference type="PANTHER" id="PTHR43208">
    <property type="entry name" value="ABC TRANSPORTER SUBSTRATE-BINDING PROTEIN"/>
    <property type="match status" value="1"/>
</dbReference>
<accession>Q92PR4</accession>
<evidence type="ECO:0000259" key="3">
    <source>
        <dbReference type="Pfam" id="PF02608"/>
    </source>
</evidence>
<reference evidence="4 5" key="1">
    <citation type="journal article" date="2001" name="Proc. Natl. Acad. Sci. U.S.A.">
        <title>Analysis of the chromosome sequence of the legume symbiont Sinorhizobium meliloti strain 1021.</title>
        <authorList>
            <person name="Capela D."/>
            <person name="Barloy-Hubler F."/>
            <person name="Gouzy J."/>
            <person name="Bothe G."/>
            <person name="Ampe F."/>
            <person name="Batut J."/>
            <person name="Boistard P."/>
            <person name="Becker A."/>
            <person name="Boutry M."/>
            <person name="Cadieu E."/>
            <person name="Dreano S."/>
            <person name="Gloux S."/>
            <person name="Godrie T."/>
            <person name="Goffeau A."/>
            <person name="Kahn D."/>
            <person name="Kiss E."/>
            <person name="Lelaure V."/>
            <person name="Masuy D."/>
            <person name="Pohl T."/>
            <person name="Portetelle D."/>
            <person name="Puehler A."/>
            <person name="Purnelle B."/>
            <person name="Ramsperger U."/>
            <person name="Renard C."/>
            <person name="Thebault P."/>
            <person name="Vandenbol M."/>
            <person name="Weidner S."/>
            <person name="Galibert F."/>
        </authorList>
    </citation>
    <scope>NUCLEOTIDE SEQUENCE [LARGE SCALE GENOMIC DNA]</scope>
    <source>
        <strain evidence="4 5">1021</strain>
    </source>
</reference>
<dbReference type="GO" id="GO:0005886">
    <property type="term" value="C:plasma membrane"/>
    <property type="evidence" value="ECO:0007669"/>
    <property type="project" value="InterPro"/>
</dbReference>
<dbReference type="PATRIC" id="fig|266834.11.peg.3100"/>
<keyword evidence="1 2" id="KW-0732">Signal</keyword>
<keyword evidence="5" id="KW-1185">Reference proteome</keyword>
<dbReference type="PANTHER" id="PTHR43208:SF1">
    <property type="entry name" value="ABC TRANSPORTER SUBSTRATE-BINDING PROTEIN"/>
    <property type="match status" value="1"/>
</dbReference>
<evidence type="ECO:0000256" key="2">
    <source>
        <dbReference type="SAM" id="SignalP"/>
    </source>
</evidence>
<dbReference type="OrthoDB" id="9781639at2"/>
<organism evidence="4 5">
    <name type="scientific">Rhizobium meliloti (strain 1021)</name>
    <name type="common">Ensifer meliloti</name>
    <name type="synonym">Sinorhizobium meliloti</name>
    <dbReference type="NCBI Taxonomy" id="266834"/>
    <lineage>
        <taxon>Bacteria</taxon>
        <taxon>Pseudomonadati</taxon>
        <taxon>Pseudomonadota</taxon>
        <taxon>Alphaproteobacteria</taxon>
        <taxon>Hyphomicrobiales</taxon>
        <taxon>Rhizobiaceae</taxon>
        <taxon>Sinorhizobium/Ensifer group</taxon>
        <taxon>Sinorhizobium</taxon>
    </lineage>
</organism>
<dbReference type="EnsemblBacteria" id="CAC46246">
    <property type="protein sequence ID" value="CAC46246"/>
    <property type="gene ID" value="SMc00242"/>
</dbReference>
<evidence type="ECO:0000313" key="4">
    <source>
        <dbReference type="EMBL" id="CAC46246.2"/>
    </source>
</evidence>
<dbReference type="eggNOG" id="COG1744">
    <property type="taxonomic scope" value="Bacteria"/>
</dbReference>